<organism evidence="1 2">
    <name type="scientific">Aquatica leii</name>
    <dbReference type="NCBI Taxonomy" id="1421715"/>
    <lineage>
        <taxon>Eukaryota</taxon>
        <taxon>Metazoa</taxon>
        <taxon>Ecdysozoa</taxon>
        <taxon>Arthropoda</taxon>
        <taxon>Hexapoda</taxon>
        <taxon>Insecta</taxon>
        <taxon>Pterygota</taxon>
        <taxon>Neoptera</taxon>
        <taxon>Endopterygota</taxon>
        <taxon>Coleoptera</taxon>
        <taxon>Polyphaga</taxon>
        <taxon>Elateriformia</taxon>
        <taxon>Elateroidea</taxon>
        <taxon>Lampyridae</taxon>
        <taxon>Luciolinae</taxon>
        <taxon>Aquatica</taxon>
    </lineage>
</organism>
<evidence type="ECO:0000313" key="2">
    <source>
        <dbReference type="Proteomes" id="UP001353858"/>
    </source>
</evidence>
<reference evidence="2" key="1">
    <citation type="submission" date="2023-01" db="EMBL/GenBank/DDBJ databases">
        <title>Key to firefly adult light organ development and bioluminescence: homeobox transcription factors regulate luciferase expression and transportation to peroxisome.</title>
        <authorList>
            <person name="Fu X."/>
        </authorList>
    </citation>
    <scope>NUCLEOTIDE SEQUENCE [LARGE SCALE GENOMIC DNA]</scope>
</reference>
<proteinExistence type="predicted"/>
<accession>A0AAN7QNZ0</accession>
<sequence>MHVDTGTASQHPQENLNNLKILANYMDNKSKRIQIDTCDIYTLNRDTLPKERYILHIYKHTYFKTYNLKYKNNKSNKVTHNVDLKFQFYGLNKEKTSTITEWLALIPRVSSHYYWCKKNNIKYIPSRITFCKVLDKKNISIHKPQKDLCNTCYKYNAGNLNQEDYNVYRIKNKKLVTQSKKRKTKPLITSSGDYINRMRVAKPKHPYQVFQIVHTFFKNYEDQKCNLASIRPGRRAGDPTVCGLRALQHPENWKNLPQRRLKKPRELLAPLYNEAKKVKPDKIRHLQQLKSFLPIEYNPFYDSLQSE</sequence>
<keyword evidence="2" id="KW-1185">Reference proteome</keyword>
<protein>
    <submittedName>
        <fullName evidence="1">Uncharacterized protein</fullName>
    </submittedName>
</protein>
<dbReference type="Proteomes" id="UP001353858">
    <property type="component" value="Unassembled WGS sequence"/>
</dbReference>
<evidence type="ECO:0000313" key="1">
    <source>
        <dbReference type="EMBL" id="KAK4886953.1"/>
    </source>
</evidence>
<dbReference type="AlphaFoldDB" id="A0AAN7QNZ0"/>
<name>A0AAN7QNZ0_9COLE</name>
<dbReference type="EMBL" id="JARPUR010000001">
    <property type="protein sequence ID" value="KAK4886953.1"/>
    <property type="molecule type" value="Genomic_DNA"/>
</dbReference>
<comment type="caution">
    <text evidence="1">The sequence shown here is derived from an EMBL/GenBank/DDBJ whole genome shotgun (WGS) entry which is preliminary data.</text>
</comment>
<gene>
    <name evidence="1" type="ORF">RN001_003224</name>
</gene>